<evidence type="ECO:0000313" key="2">
    <source>
        <dbReference type="Proteomes" id="UP001219630"/>
    </source>
</evidence>
<keyword evidence="2" id="KW-1185">Reference proteome</keyword>
<evidence type="ECO:0000313" key="1">
    <source>
        <dbReference type="EMBL" id="WFN56023.1"/>
    </source>
</evidence>
<name>A0ABY8G7Y6_9GAMM</name>
<proteinExistence type="predicted"/>
<accession>A0ABY8G7Y6</accession>
<sequence>MAFVRVVNDSGVTLIDSEVFNLYLSQKGQLTMNWDVNIGDCMVITYNAKSNLPPLLAISCSSHHSSLLSVKKNGNVYTYTIIYVDSSSVNSTVIGDYYIFDAGTLTRSGTGGLIIRNKDGYVTFDSDNQYLRIHSVENYAPSGWEELSGPMGADSVRGLPVGRRFAAVTNKVGYVYTERVNGGEVMSTWYYDGVRIASIGGNMSRHMELYQQSLYESGGANQTRNSSDSQYMIVDVTGY</sequence>
<protein>
    <submittedName>
        <fullName evidence="1">Uncharacterized protein</fullName>
    </submittedName>
</protein>
<gene>
    <name evidence="1" type="ORF">O1Q98_01455</name>
</gene>
<dbReference type="RefSeq" id="WP_125259462.1">
    <property type="nucleotide sequence ID" value="NZ_CP114280.1"/>
</dbReference>
<reference evidence="1 2" key="1">
    <citation type="submission" date="2022-12" db="EMBL/GenBank/DDBJ databases">
        <title>Complete genome sequencing of Dickeya lacustris type strain LMG30899.</title>
        <authorList>
            <person name="Dobhal S."/>
            <person name="Arizala D."/>
            <person name="Arif M."/>
        </authorList>
    </citation>
    <scope>NUCLEOTIDE SEQUENCE [LARGE SCALE GENOMIC DNA]</scope>
    <source>
        <strain evidence="1 2">LMG30899</strain>
    </source>
</reference>
<organism evidence="1 2">
    <name type="scientific">Dickeya lacustris</name>
    <dbReference type="NCBI Taxonomy" id="2259638"/>
    <lineage>
        <taxon>Bacteria</taxon>
        <taxon>Pseudomonadati</taxon>
        <taxon>Pseudomonadota</taxon>
        <taxon>Gammaproteobacteria</taxon>
        <taxon>Enterobacterales</taxon>
        <taxon>Pectobacteriaceae</taxon>
        <taxon>Dickeya</taxon>
    </lineage>
</organism>
<dbReference type="EMBL" id="CP114280">
    <property type="protein sequence ID" value="WFN56023.1"/>
    <property type="molecule type" value="Genomic_DNA"/>
</dbReference>
<dbReference type="Proteomes" id="UP001219630">
    <property type="component" value="Chromosome"/>
</dbReference>